<accession>A0ABR4FHC9</accession>
<organism evidence="2 3">
    <name type="scientific">Aspergillus keveii</name>
    <dbReference type="NCBI Taxonomy" id="714993"/>
    <lineage>
        <taxon>Eukaryota</taxon>
        <taxon>Fungi</taxon>
        <taxon>Dikarya</taxon>
        <taxon>Ascomycota</taxon>
        <taxon>Pezizomycotina</taxon>
        <taxon>Eurotiomycetes</taxon>
        <taxon>Eurotiomycetidae</taxon>
        <taxon>Eurotiales</taxon>
        <taxon>Aspergillaceae</taxon>
        <taxon>Aspergillus</taxon>
        <taxon>Aspergillus subgen. Nidulantes</taxon>
    </lineage>
</organism>
<sequence>MSAIFDNKIICAENIAISYLLRNVPAPPSSNRTHCLYAPRGRSTVSFDTERKLAGALAFIAHNRDDVEHIPALCLEEDPESGSLNVIFAVNKASYNDGENAIRCIKEGFERIFAILATVSSKSTRYQDIRNQVLTAVVSMCSSRILSRLLLAFTSSTTAKRHFKGTLQEALLAVKIVRRKLKDGNLSKTADNFTLRAKEVEKPLDSWSQYQANTRLVEVVEGIHQLQQIVGLSDLISIIPNQNMSPSARKSLLNIVNKVSRYWQVARYLYRTAKKLPLARAMRTIPVRLPKEAFDYPIIKDYFPDLQSKITEASPRGRQQKLLREICAILKISQQHAIDRYSGQVIRTLRQGKVHAEIQLIAHCELERPKLLPRVICSSKDACFLCNLCLQLYQKIYTPKSHGRLYPGWRIPCIPQLPELEQRFSQTLGDHFRETCVALLSTRQKVIYPDLNESTLFTLPLSKTTTRASISPKATRADSRISQLPESSKIVGVRDPRAEKTPDSENGNTPPDSPSPPHDCAKSIENDLEFSTLVQGLKNFGCLTPGESSKVYRVDSLRSLEIQIEHGTGSNDLRYYLKWLGAEEAAEVREKGSSTQVVDSEHLESMATIHEQNSLYLVAKDTILKVGWASGEKSLPF</sequence>
<gene>
    <name evidence="2" type="ORF">BJX66DRAFT_350705</name>
</gene>
<protein>
    <submittedName>
        <fullName evidence="2">Uncharacterized protein</fullName>
    </submittedName>
</protein>
<proteinExistence type="predicted"/>
<feature type="compositionally biased region" description="Basic and acidic residues" evidence="1">
    <location>
        <begin position="492"/>
        <end position="503"/>
    </location>
</feature>
<evidence type="ECO:0000256" key="1">
    <source>
        <dbReference type="SAM" id="MobiDB-lite"/>
    </source>
</evidence>
<evidence type="ECO:0000313" key="3">
    <source>
        <dbReference type="Proteomes" id="UP001610563"/>
    </source>
</evidence>
<dbReference type="InterPro" id="IPR027796">
    <property type="entry name" value="OTT_1508_deam-like"/>
</dbReference>
<evidence type="ECO:0000313" key="2">
    <source>
        <dbReference type="EMBL" id="KAL2782646.1"/>
    </source>
</evidence>
<dbReference type="Proteomes" id="UP001610563">
    <property type="component" value="Unassembled WGS sequence"/>
</dbReference>
<keyword evidence="3" id="KW-1185">Reference proteome</keyword>
<reference evidence="2 3" key="1">
    <citation type="submission" date="2024-07" db="EMBL/GenBank/DDBJ databases">
        <title>Section-level genome sequencing and comparative genomics of Aspergillus sections Usti and Cavernicolus.</title>
        <authorList>
            <consortium name="Lawrence Berkeley National Laboratory"/>
            <person name="Nybo J.L."/>
            <person name="Vesth T.C."/>
            <person name="Theobald S."/>
            <person name="Frisvad J.C."/>
            <person name="Larsen T.O."/>
            <person name="Kjaerboelling I."/>
            <person name="Rothschild-Mancinelli K."/>
            <person name="Lyhne E.K."/>
            <person name="Kogle M.E."/>
            <person name="Barry K."/>
            <person name="Clum A."/>
            <person name="Na H."/>
            <person name="Ledsgaard L."/>
            <person name="Lin J."/>
            <person name="Lipzen A."/>
            <person name="Kuo A."/>
            <person name="Riley R."/>
            <person name="Mondo S."/>
            <person name="Labutti K."/>
            <person name="Haridas S."/>
            <person name="Pangalinan J."/>
            <person name="Salamov A.A."/>
            <person name="Simmons B.A."/>
            <person name="Magnuson J.K."/>
            <person name="Chen J."/>
            <person name="Drula E."/>
            <person name="Henrissat B."/>
            <person name="Wiebenga A."/>
            <person name="Lubbers R.J."/>
            <person name="Gomes A.C."/>
            <person name="Makela M.R."/>
            <person name="Stajich J."/>
            <person name="Grigoriev I.V."/>
            <person name="Mortensen U.H."/>
            <person name="De Vries R.P."/>
            <person name="Baker S.E."/>
            <person name="Andersen M.R."/>
        </authorList>
    </citation>
    <scope>NUCLEOTIDE SEQUENCE [LARGE SCALE GENOMIC DNA]</scope>
    <source>
        <strain evidence="2 3">CBS 209.92</strain>
    </source>
</reference>
<feature type="region of interest" description="Disordered" evidence="1">
    <location>
        <begin position="468"/>
        <end position="521"/>
    </location>
</feature>
<comment type="caution">
    <text evidence="2">The sequence shown here is derived from an EMBL/GenBank/DDBJ whole genome shotgun (WGS) entry which is preliminary data.</text>
</comment>
<dbReference type="Pfam" id="PF14441">
    <property type="entry name" value="OTT_1508_deam"/>
    <property type="match status" value="1"/>
</dbReference>
<dbReference type="EMBL" id="JBFTWV010000361">
    <property type="protein sequence ID" value="KAL2782646.1"/>
    <property type="molecule type" value="Genomic_DNA"/>
</dbReference>
<name>A0ABR4FHC9_9EURO</name>